<accession>A0AAV5VSN4</accession>
<sequence length="102" mass="11284">KKDDSRHSSVVLLVINGGDHCSDLGSSCFTNPASCTDNMKQVQQTTLENMKRWINPVEYVPDRIEITDVGKRPLDDISPASKSATQVIPSNPTRGNRKDDEI</sequence>
<evidence type="ECO:0000256" key="1">
    <source>
        <dbReference type="SAM" id="MobiDB-lite"/>
    </source>
</evidence>
<dbReference type="EMBL" id="BTSY01000004">
    <property type="protein sequence ID" value="GMT21576.1"/>
    <property type="molecule type" value="Genomic_DNA"/>
</dbReference>
<evidence type="ECO:0000313" key="3">
    <source>
        <dbReference type="Proteomes" id="UP001432322"/>
    </source>
</evidence>
<dbReference type="AlphaFoldDB" id="A0AAV5VSN4"/>
<organism evidence="2 3">
    <name type="scientific">Pristionchus fissidentatus</name>
    <dbReference type="NCBI Taxonomy" id="1538716"/>
    <lineage>
        <taxon>Eukaryota</taxon>
        <taxon>Metazoa</taxon>
        <taxon>Ecdysozoa</taxon>
        <taxon>Nematoda</taxon>
        <taxon>Chromadorea</taxon>
        <taxon>Rhabditida</taxon>
        <taxon>Rhabditina</taxon>
        <taxon>Diplogasteromorpha</taxon>
        <taxon>Diplogasteroidea</taxon>
        <taxon>Neodiplogasteridae</taxon>
        <taxon>Pristionchus</taxon>
    </lineage>
</organism>
<proteinExistence type="predicted"/>
<comment type="caution">
    <text evidence="2">The sequence shown here is derived from an EMBL/GenBank/DDBJ whole genome shotgun (WGS) entry which is preliminary data.</text>
</comment>
<feature type="region of interest" description="Disordered" evidence="1">
    <location>
        <begin position="70"/>
        <end position="102"/>
    </location>
</feature>
<feature type="non-terminal residue" evidence="2">
    <location>
        <position position="1"/>
    </location>
</feature>
<keyword evidence="3" id="KW-1185">Reference proteome</keyword>
<dbReference type="Gene3D" id="3.40.50.1820">
    <property type="entry name" value="alpha/beta hydrolase"/>
    <property type="match status" value="1"/>
</dbReference>
<gene>
    <name evidence="2" type="ORF">PFISCL1PPCAC_12873</name>
</gene>
<dbReference type="InterPro" id="IPR029058">
    <property type="entry name" value="AB_hydrolase_fold"/>
</dbReference>
<reference evidence="2" key="1">
    <citation type="submission" date="2023-10" db="EMBL/GenBank/DDBJ databases">
        <title>Genome assembly of Pristionchus species.</title>
        <authorList>
            <person name="Yoshida K."/>
            <person name="Sommer R.J."/>
        </authorList>
    </citation>
    <scope>NUCLEOTIDE SEQUENCE</scope>
    <source>
        <strain evidence="2">RS5133</strain>
    </source>
</reference>
<name>A0AAV5VSN4_9BILA</name>
<feature type="non-terminal residue" evidence="2">
    <location>
        <position position="102"/>
    </location>
</feature>
<dbReference type="Proteomes" id="UP001432322">
    <property type="component" value="Unassembled WGS sequence"/>
</dbReference>
<evidence type="ECO:0000313" key="2">
    <source>
        <dbReference type="EMBL" id="GMT21576.1"/>
    </source>
</evidence>
<feature type="compositionally biased region" description="Polar residues" evidence="1">
    <location>
        <begin position="80"/>
        <end position="94"/>
    </location>
</feature>
<protein>
    <submittedName>
        <fullName evidence="2">Uncharacterized protein</fullName>
    </submittedName>
</protein>